<organism evidence="14 15">
    <name type="scientific">Paramecium primaurelia</name>
    <dbReference type="NCBI Taxonomy" id="5886"/>
    <lineage>
        <taxon>Eukaryota</taxon>
        <taxon>Sar</taxon>
        <taxon>Alveolata</taxon>
        <taxon>Ciliophora</taxon>
        <taxon>Intramacronucleata</taxon>
        <taxon>Oligohymenophorea</taxon>
        <taxon>Peniculida</taxon>
        <taxon>Parameciidae</taxon>
        <taxon>Paramecium</taxon>
    </lineage>
</organism>
<dbReference type="OMA" id="FFFINSE"/>
<dbReference type="InterPro" id="IPR000595">
    <property type="entry name" value="cNMP-bd_dom"/>
</dbReference>
<evidence type="ECO:0000313" key="15">
    <source>
        <dbReference type="Proteomes" id="UP000688137"/>
    </source>
</evidence>
<evidence type="ECO:0000256" key="8">
    <source>
        <dbReference type="ARBA" id="ARBA00023303"/>
    </source>
</evidence>
<evidence type="ECO:0000256" key="4">
    <source>
        <dbReference type="ARBA" id="ARBA00022989"/>
    </source>
</evidence>
<keyword evidence="4 11" id="KW-1133">Transmembrane helix</keyword>
<evidence type="ECO:0000256" key="6">
    <source>
        <dbReference type="ARBA" id="ARBA00023136"/>
    </source>
</evidence>
<evidence type="ECO:0000256" key="7">
    <source>
        <dbReference type="ARBA" id="ARBA00023286"/>
    </source>
</evidence>
<dbReference type="GO" id="GO:0005249">
    <property type="term" value="F:voltage-gated potassium channel activity"/>
    <property type="evidence" value="ECO:0007669"/>
    <property type="project" value="TreeGrafter"/>
</dbReference>
<evidence type="ECO:0000256" key="3">
    <source>
        <dbReference type="ARBA" id="ARBA00022692"/>
    </source>
</evidence>
<keyword evidence="7" id="KW-1071">Ligand-gated ion channel</keyword>
<evidence type="ECO:0000256" key="5">
    <source>
        <dbReference type="ARBA" id="ARBA00023065"/>
    </source>
</evidence>
<feature type="transmembrane region" description="Helical" evidence="11">
    <location>
        <begin position="361"/>
        <end position="382"/>
    </location>
</feature>
<dbReference type="GO" id="GO:0035725">
    <property type="term" value="P:sodium ion transmembrane transport"/>
    <property type="evidence" value="ECO:0007669"/>
    <property type="project" value="TreeGrafter"/>
</dbReference>
<proteinExistence type="predicted"/>
<name>A0A8S1LVM0_PARPR</name>
<feature type="transmembrane region" description="Helical" evidence="11">
    <location>
        <begin position="280"/>
        <end position="309"/>
    </location>
</feature>
<gene>
    <name evidence="14" type="ORF">PPRIM_AZ9-3.1.T0480199</name>
</gene>
<evidence type="ECO:0000256" key="10">
    <source>
        <dbReference type="SAM" id="Coils"/>
    </source>
</evidence>
<evidence type="ECO:0000256" key="1">
    <source>
        <dbReference type="ARBA" id="ARBA00004141"/>
    </source>
</evidence>
<dbReference type="FunFam" id="1.10.287.630:FF:000001">
    <property type="entry name" value="Cyclic nucleotide-gated channel alpha 3"/>
    <property type="match status" value="1"/>
</dbReference>
<feature type="transmembrane region" description="Helical" evidence="11">
    <location>
        <begin position="162"/>
        <end position="182"/>
    </location>
</feature>
<keyword evidence="9" id="KW-0863">Zinc-finger</keyword>
<dbReference type="InterPro" id="IPR001878">
    <property type="entry name" value="Znf_CCHC"/>
</dbReference>
<dbReference type="GO" id="GO:0098855">
    <property type="term" value="C:HCN channel complex"/>
    <property type="evidence" value="ECO:0007669"/>
    <property type="project" value="TreeGrafter"/>
</dbReference>
<evidence type="ECO:0000256" key="2">
    <source>
        <dbReference type="ARBA" id="ARBA00022448"/>
    </source>
</evidence>
<dbReference type="PROSITE" id="PS50042">
    <property type="entry name" value="CNMP_BINDING_3"/>
    <property type="match status" value="1"/>
</dbReference>
<dbReference type="InterPro" id="IPR005821">
    <property type="entry name" value="Ion_trans_dom"/>
</dbReference>
<keyword evidence="5" id="KW-0406">Ion transport</keyword>
<keyword evidence="9" id="KW-0479">Metal-binding</keyword>
<feature type="coiled-coil region" evidence="10">
    <location>
        <begin position="643"/>
        <end position="670"/>
    </location>
</feature>
<accession>A0A8S1LVM0</accession>
<feature type="domain" description="CCHC-type" evidence="13">
    <location>
        <begin position="596"/>
        <end position="611"/>
    </location>
</feature>
<feature type="domain" description="Cyclic nucleotide-binding" evidence="12">
    <location>
        <begin position="502"/>
        <end position="578"/>
    </location>
</feature>
<dbReference type="GO" id="GO:0003254">
    <property type="term" value="P:regulation of membrane depolarization"/>
    <property type="evidence" value="ECO:0007669"/>
    <property type="project" value="TreeGrafter"/>
</dbReference>
<comment type="subcellular location">
    <subcellularLocation>
        <location evidence="1">Membrane</location>
        <topology evidence="1">Multi-pass membrane protein</topology>
    </subcellularLocation>
</comment>
<dbReference type="PANTHER" id="PTHR45689:SF5">
    <property type="entry name" value="I[[H]] CHANNEL, ISOFORM E"/>
    <property type="match status" value="1"/>
</dbReference>
<keyword evidence="9" id="KW-0862">Zinc</keyword>
<dbReference type="PANTHER" id="PTHR45689">
    <property type="entry name" value="I[[H]] CHANNEL, ISOFORM E"/>
    <property type="match status" value="1"/>
</dbReference>
<comment type="caution">
    <text evidence="14">The sequence shown here is derived from an EMBL/GenBank/DDBJ whole genome shotgun (WGS) entry which is preliminary data.</text>
</comment>
<dbReference type="GO" id="GO:0003676">
    <property type="term" value="F:nucleic acid binding"/>
    <property type="evidence" value="ECO:0007669"/>
    <property type="project" value="InterPro"/>
</dbReference>
<dbReference type="InterPro" id="IPR051413">
    <property type="entry name" value="K/Na_HCN_channel"/>
</dbReference>
<evidence type="ECO:0000256" key="11">
    <source>
        <dbReference type="SAM" id="Phobius"/>
    </source>
</evidence>
<evidence type="ECO:0000256" key="9">
    <source>
        <dbReference type="PROSITE-ProRule" id="PRU00047"/>
    </source>
</evidence>
<feature type="transmembrane region" description="Helical" evidence="11">
    <location>
        <begin position="202"/>
        <end position="222"/>
    </location>
</feature>
<dbReference type="CDD" id="cd00038">
    <property type="entry name" value="CAP_ED"/>
    <property type="match status" value="1"/>
</dbReference>
<dbReference type="Pfam" id="PF00027">
    <property type="entry name" value="cNMP_binding"/>
    <property type="match status" value="1"/>
</dbReference>
<dbReference type="Pfam" id="PF00520">
    <property type="entry name" value="Ion_trans"/>
    <property type="match status" value="1"/>
</dbReference>
<reference evidence="14" key="1">
    <citation type="submission" date="2021-01" db="EMBL/GenBank/DDBJ databases">
        <authorList>
            <consortium name="Genoscope - CEA"/>
            <person name="William W."/>
        </authorList>
    </citation>
    <scope>NUCLEOTIDE SEQUENCE</scope>
</reference>
<dbReference type="GO" id="GO:0008270">
    <property type="term" value="F:zinc ion binding"/>
    <property type="evidence" value="ECO:0007669"/>
    <property type="project" value="UniProtKB-KW"/>
</dbReference>
<dbReference type="SMART" id="SM00100">
    <property type="entry name" value="cNMP"/>
    <property type="match status" value="1"/>
</dbReference>
<keyword evidence="10" id="KW-0175">Coiled coil</keyword>
<evidence type="ECO:0000259" key="13">
    <source>
        <dbReference type="PROSITE" id="PS50158"/>
    </source>
</evidence>
<keyword evidence="6 11" id="KW-0472">Membrane</keyword>
<evidence type="ECO:0000313" key="14">
    <source>
        <dbReference type="EMBL" id="CAD8072080.1"/>
    </source>
</evidence>
<keyword evidence="2" id="KW-0813">Transport</keyword>
<sequence>MEVDQYSARIPNENQAILTKRGDQDFKYIQFIKQCNNDYKDPNILNQNEQLILADKSIYTGIIKLESRLQDIDQKYLPFDDINLDENERNEKIRQLTKSSQSENQRLEMKRKNKQDQNYWFTINPDSTIKILWDFFCMILILYEIITIPIRISFDIEVSSKFGYVITAAFLFDIILTFNTAIYKNGNINYSYRIIAIEYLKLWFWIDLIASFPYDLIFSLLLTGDAEDEISTSHANLQKSAQILRILKFFRFIKVIRLLRLAKLKVIVNKIEEYFSDNSILQTIASFLKLCAFVLFWSHWLGCIFHFIAQNEEIQYNWLTIYGIYDEPWEVRYVNSVYWAVTTMITVGYGDLSPQTPLERLFGVFFLLIACGVFSFTMNTIGNTMQQLSQKQDQYQRRIAEINSYMRKVKIPKQLQNKVRRYLQYLWDSHRNINLESICQNLSTSLKFEFTIQVNGTILANYKLICQTFSRHFLIELTQILIEQTIQPDEYVFLENEIKNEQSLYFIQEGSINIILIKTRQIVARLGNKEVFGEISFFGNIERTASAKSNGFTDVFVLKRQDFINLLNKYPEDREKFFFINSEINKNQLQVLNIHCYSCDLPGHVIKDCPSLHFVVDLYVYQKTKTRCIQAIMKDFVRIDRINYNARKNKQEITQQVENLQMKISTHKHLQEECNIDEFILQGVDDDSIKQSLKLKSKFQEDRKRRKNWQQSIKKSQKQIKQIQMKQQEIFSLTKSLSQVFISSNNSQNAIIPSINKFKSSFENDQDSESETKFQQKMNEIMADYQIFKEEVEKYNGNQQLELRKNMVLLNDFEQGYDYNIFYPHNNISVVLKEFNRFQQGNSVKPKIDTEYDSNVYQEYMNYYVIDIEDVRRFKLEVKPNQIRQYLPFTQQLQQQYSRQKKKDQGLLKKPKKSLKEITKAIMLIRKLK</sequence>
<keyword evidence="15" id="KW-1185">Reference proteome</keyword>
<keyword evidence="8" id="KW-0407">Ion channel</keyword>
<keyword evidence="3 11" id="KW-0812">Transmembrane</keyword>
<evidence type="ECO:0000259" key="12">
    <source>
        <dbReference type="PROSITE" id="PS50042"/>
    </source>
</evidence>
<dbReference type="EMBL" id="CAJJDM010000048">
    <property type="protein sequence ID" value="CAD8072080.1"/>
    <property type="molecule type" value="Genomic_DNA"/>
</dbReference>
<feature type="transmembrane region" description="Helical" evidence="11">
    <location>
        <begin position="131"/>
        <end position="150"/>
    </location>
</feature>
<dbReference type="PROSITE" id="PS50158">
    <property type="entry name" value="ZF_CCHC"/>
    <property type="match status" value="1"/>
</dbReference>
<evidence type="ECO:0008006" key="16">
    <source>
        <dbReference type="Google" id="ProtNLM"/>
    </source>
</evidence>
<dbReference type="AlphaFoldDB" id="A0A8S1LVM0"/>
<protein>
    <recommendedName>
        <fullName evidence="16">Cyclic nucleotide-binding domain-containing protein</fullName>
    </recommendedName>
</protein>
<dbReference type="Proteomes" id="UP000688137">
    <property type="component" value="Unassembled WGS sequence"/>
</dbReference>